<organism evidence="1 2">
    <name type="scientific">Cerrena zonata</name>
    <dbReference type="NCBI Taxonomy" id="2478898"/>
    <lineage>
        <taxon>Eukaryota</taxon>
        <taxon>Fungi</taxon>
        <taxon>Dikarya</taxon>
        <taxon>Basidiomycota</taxon>
        <taxon>Agaricomycotina</taxon>
        <taxon>Agaricomycetes</taxon>
        <taxon>Polyporales</taxon>
        <taxon>Cerrenaceae</taxon>
        <taxon>Cerrena</taxon>
    </lineage>
</organism>
<reference evidence="1 2" key="1">
    <citation type="submission" date="2022-09" db="EMBL/GenBank/DDBJ databases">
        <authorList>
            <person name="Palmer J.M."/>
        </authorList>
    </citation>
    <scope>NUCLEOTIDE SEQUENCE [LARGE SCALE GENOMIC DNA]</scope>
    <source>
        <strain evidence="1 2">DSM 7382</strain>
    </source>
</reference>
<keyword evidence="2" id="KW-1185">Reference proteome</keyword>
<evidence type="ECO:0000313" key="1">
    <source>
        <dbReference type="EMBL" id="KAK7678698.1"/>
    </source>
</evidence>
<sequence length="293" mass="34318">MQTSSNLSSPEQYESSVIPVPVTKHKYYGSKPPIFDGAKSEYAEWKSQVIDYCRMRRITDSNEKINIFLSFMRGGTVCSWVRGFVLEYQDSTASLCGMWKLTYTEFLEKLDVAFTDVYGRRLALTKLVCMRDGQGSQTAREFLFEFEDLVYRAGCNEDNPIVLELLKMNVNFDIIQAIYGHMDRPSTFDEWRTRIIDLDDCWRAWAETKKLWAAREEEESDPYMRLSPDPICFKCKMRKSQKGVCGSPWHIENRPQMMVQEPWEGDNREEFIELVRRWAYADQDGFNSAGFFL</sequence>
<proteinExistence type="predicted"/>
<gene>
    <name evidence="1" type="ORF">QCA50_018280</name>
</gene>
<dbReference type="AlphaFoldDB" id="A0AAW0FBB4"/>
<accession>A0AAW0FBB4</accession>
<evidence type="ECO:0000313" key="2">
    <source>
        <dbReference type="Proteomes" id="UP001385951"/>
    </source>
</evidence>
<comment type="caution">
    <text evidence="1">The sequence shown here is derived from an EMBL/GenBank/DDBJ whole genome shotgun (WGS) entry which is preliminary data.</text>
</comment>
<evidence type="ECO:0008006" key="3">
    <source>
        <dbReference type="Google" id="ProtNLM"/>
    </source>
</evidence>
<dbReference type="Proteomes" id="UP001385951">
    <property type="component" value="Unassembled WGS sequence"/>
</dbReference>
<protein>
    <recommendedName>
        <fullName evidence="3">Retrotransposon gag domain-containing protein</fullName>
    </recommendedName>
</protein>
<dbReference type="EMBL" id="JASBNA010000068">
    <property type="protein sequence ID" value="KAK7678698.1"/>
    <property type="molecule type" value="Genomic_DNA"/>
</dbReference>
<name>A0AAW0FBB4_9APHY</name>